<dbReference type="Proteomes" id="UP001175211">
    <property type="component" value="Unassembled WGS sequence"/>
</dbReference>
<protein>
    <submittedName>
        <fullName evidence="1">Uncharacterized protein</fullName>
    </submittedName>
</protein>
<reference evidence="1" key="1">
    <citation type="submission" date="2023-06" db="EMBL/GenBank/DDBJ databases">
        <authorList>
            <consortium name="Lawrence Berkeley National Laboratory"/>
            <person name="Ahrendt S."/>
            <person name="Sahu N."/>
            <person name="Indic B."/>
            <person name="Wong-Bajracharya J."/>
            <person name="Merenyi Z."/>
            <person name="Ke H.-M."/>
            <person name="Monk M."/>
            <person name="Kocsube S."/>
            <person name="Drula E."/>
            <person name="Lipzen A."/>
            <person name="Balint B."/>
            <person name="Henrissat B."/>
            <person name="Andreopoulos B."/>
            <person name="Martin F.M."/>
            <person name="Harder C.B."/>
            <person name="Rigling D."/>
            <person name="Ford K.L."/>
            <person name="Foster G.D."/>
            <person name="Pangilinan J."/>
            <person name="Papanicolaou A."/>
            <person name="Barry K."/>
            <person name="LaButti K."/>
            <person name="Viragh M."/>
            <person name="Koriabine M."/>
            <person name="Yan M."/>
            <person name="Riley R."/>
            <person name="Champramary S."/>
            <person name="Plett K.L."/>
            <person name="Tsai I.J."/>
            <person name="Slot J."/>
            <person name="Sipos G."/>
            <person name="Plett J."/>
            <person name="Nagy L.G."/>
            <person name="Grigoriev I.V."/>
        </authorList>
    </citation>
    <scope>NUCLEOTIDE SEQUENCE</scope>
    <source>
        <strain evidence="1">CCBAS 213</strain>
    </source>
</reference>
<sequence>MKTTAVKILGPEAERMKDVWGLDSEGELSGIYRNSGHPGIYAMGGNLALVRFWSKRLALRIKAQVEGLAPIWVYVFDISSRKHLLQDFVRASSRCTSLDSEVPTKFCPDFSIGPLVAT</sequence>
<evidence type="ECO:0000313" key="1">
    <source>
        <dbReference type="EMBL" id="KAK0463683.1"/>
    </source>
</evidence>
<dbReference type="GeneID" id="85352880"/>
<accession>A0AA39NDJ9</accession>
<dbReference type="AlphaFoldDB" id="A0AA39NDJ9"/>
<proteinExistence type="predicted"/>
<dbReference type="RefSeq" id="XP_060334993.1">
    <property type="nucleotide sequence ID" value="XM_060469332.1"/>
</dbReference>
<name>A0AA39NDJ9_ARMTA</name>
<gene>
    <name evidence="1" type="ORF">EV420DRAFT_1476373</name>
</gene>
<evidence type="ECO:0000313" key="2">
    <source>
        <dbReference type="Proteomes" id="UP001175211"/>
    </source>
</evidence>
<comment type="caution">
    <text evidence="1">The sequence shown here is derived from an EMBL/GenBank/DDBJ whole genome shotgun (WGS) entry which is preliminary data.</text>
</comment>
<dbReference type="EMBL" id="JAUEPS010000007">
    <property type="protein sequence ID" value="KAK0463683.1"/>
    <property type="molecule type" value="Genomic_DNA"/>
</dbReference>
<organism evidence="1 2">
    <name type="scientific">Armillaria tabescens</name>
    <name type="common">Ringless honey mushroom</name>
    <name type="synonym">Agaricus tabescens</name>
    <dbReference type="NCBI Taxonomy" id="1929756"/>
    <lineage>
        <taxon>Eukaryota</taxon>
        <taxon>Fungi</taxon>
        <taxon>Dikarya</taxon>
        <taxon>Basidiomycota</taxon>
        <taxon>Agaricomycotina</taxon>
        <taxon>Agaricomycetes</taxon>
        <taxon>Agaricomycetidae</taxon>
        <taxon>Agaricales</taxon>
        <taxon>Marasmiineae</taxon>
        <taxon>Physalacriaceae</taxon>
        <taxon>Desarmillaria</taxon>
    </lineage>
</organism>
<keyword evidence="2" id="KW-1185">Reference proteome</keyword>